<dbReference type="RefSeq" id="WP_073387819.1">
    <property type="nucleotide sequence ID" value="NZ_FQXK01000018.1"/>
</dbReference>
<dbReference type="GeneID" id="89509825"/>
<keyword evidence="1" id="KW-0812">Transmembrane</keyword>
<keyword evidence="1" id="KW-0472">Membrane</keyword>
<evidence type="ECO:0000313" key="2">
    <source>
        <dbReference type="EMBL" id="SHI23179.1"/>
    </source>
</evidence>
<evidence type="ECO:0000313" key="3">
    <source>
        <dbReference type="Proteomes" id="UP000184278"/>
    </source>
</evidence>
<reference evidence="3" key="1">
    <citation type="submission" date="2016-11" db="EMBL/GenBank/DDBJ databases">
        <authorList>
            <person name="Varghese N."/>
            <person name="Submissions S."/>
        </authorList>
    </citation>
    <scope>NUCLEOTIDE SEQUENCE [LARGE SCALE GENOMIC DNA]</scope>
    <source>
        <strain evidence="3">DSM 3071</strain>
    </source>
</reference>
<dbReference type="STRING" id="1121131.SAMN02745229_02251"/>
<proteinExistence type="predicted"/>
<gene>
    <name evidence="2" type="ORF">SAMN02745229_02251</name>
</gene>
<keyword evidence="3" id="KW-1185">Reference proteome</keyword>
<accession>A0A1M5ZG57</accession>
<dbReference type="EMBL" id="FQXK01000018">
    <property type="protein sequence ID" value="SHI23179.1"/>
    <property type="molecule type" value="Genomic_DNA"/>
</dbReference>
<organism evidence="2 3">
    <name type="scientific">Butyrivibrio fibrisolvens DSM 3071</name>
    <dbReference type="NCBI Taxonomy" id="1121131"/>
    <lineage>
        <taxon>Bacteria</taxon>
        <taxon>Bacillati</taxon>
        <taxon>Bacillota</taxon>
        <taxon>Clostridia</taxon>
        <taxon>Lachnospirales</taxon>
        <taxon>Lachnospiraceae</taxon>
        <taxon>Butyrivibrio</taxon>
    </lineage>
</organism>
<name>A0A1M5ZG57_BUTFI</name>
<evidence type="ECO:0000256" key="1">
    <source>
        <dbReference type="SAM" id="Phobius"/>
    </source>
</evidence>
<dbReference type="OrthoDB" id="9783125at2"/>
<dbReference type="Proteomes" id="UP000184278">
    <property type="component" value="Unassembled WGS sequence"/>
</dbReference>
<keyword evidence="1" id="KW-1133">Transmembrane helix</keyword>
<sequence>MTRVTKGDFGHIAYQRKVAIIRSVIMGIITVGLFLTGLILTKTNKNIFSIVAALGCLPLGWSVINLIMYFKAIPLTEGSYDKIKQHAGDLNMIYDLSLTSEKSTFNVGAITVLEKNIAGFTEDKNMDIKDCQDHIKNQISLSKYHDYSIRIFSNVDDYCKRLDELEKLRASHGVDPKAIEEAWVPGTIQTVSGILKSISL</sequence>
<feature type="transmembrane region" description="Helical" evidence="1">
    <location>
        <begin position="47"/>
        <end position="70"/>
    </location>
</feature>
<feature type="transmembrane region" description="Helical" evidence="1">
    <location>
        <begin position="20"/>
        <end position="41"/>
    </location>
</feature>
<dbReference type="AlphaFoldDB" id="A0A1M5ZG57"/>
<protein>
    <submittedName>
        <fullName evidence="2">Uncharacterized protein</fullName>
    </submittedName>
</protein>